<proteinExistence type="predicted"/>
<evidence type="ECO:0000256" key="4">
    <source>
        <dbReference type="ARBA" id="ARBA00022840"/>
    </source>
</evidence>
<dbReference type="PROSITE" id="PS50011">
    <property type="entry name" value="PROTEIN_KINASE_DOM"/>
    <property type="match status" value="1"/>
</dbReference>
<feature type="transmembrane region" description="Helical" evidence="7">
    <location>
        <begin position="537"/>
        <end position="554"/>
    </location>
</feature>
<feature type="compositionally biased region" description="Low complexity" evidence="6">
    <location>
        <begin position="315"/>
        <end position="348"/>
    </location>
</feature>
<dbReference type="SUPFAM" id="SSF56112">
    <property type="entry name" value="Protein kinase-like (PK-like)"/>
    <property type="match status" value="1"/>
</dbReference>
<protein>
    <submittedName>
        <fullName evidence="9">DUF4328 domain-containing protein</fullName>
    </submittedName>
</protein>
<feature type="compositionally biased region" description="Pro residues" evidence="6">
    <location>
        <begin position="363"/>
        <end position="399"/>
    </location>
</feature>
<evidence type="ECO:0000256" key="7">
    <source>
        <dbReference type="SAM" id="Phobius"/>
    </source>
</evidence>
<name>A0ABZ1JJ32_9ACTN</name>
<evidence type="ECO:0000256" key="1">
    <source>
        <dbReference type="ARBA" id="ARBA00022679"/>
    </source>
</evidence>
<dbReference type="InterPro" id="IPR000719">
    <property type="entry name" value="Prot_kinase_dom"/>
</dbReference>
<dbReference type="CDD" id="cd14014">
    <property type="entry name" value="STKc_PknB_like"/>
    <property type="match status" value="1"/>
</dbReference>
<dbReference type="InterPro" id="IPR011009">
    <property type="entry name" value="Kinase-like_dom_sf"/>
</dbReference>
<sequence length="615" mass="65387">MDGLSPDDPGWIGNYRLLGRLGEGGMGRVYLARSDRGRTVAVKVVQEQLARKPDFRRRFAQEVKAAQRVGGEWTAPVLDADTEAATPWVATGYVAGPSLAEVVDKQYGPLPPNSVRALGIGLVRALQAIHGAGLVHRDLKPSNVLVTIDGPRVIDFGIARALDPAMQSTDGLTMTGAVVGSPGFMSPEQVRGERVTYASDVFCLGAVLAYTASGKLPFGTGEGGIHSLLYRIASEEPDLAGVPAPWDQLIASCLAKDPSQRPSLETLLARIESMEDTGGAWLPGEVLAELGRHAVRLLNSEDPESRQGAPGAQLPQSHALAARAQAHAQAHAPAPAHASAQAPAPQAPVQGFGPPVSYDPAHNPSPPPWQQSPPPGSLHAGSPPPGSLRPPPHYFSPRPPARSARGLGIGLSLLLGLYTLPLLIRGAVLGEAYLRLDAQGGDANPGVIQDYDVLTLATDALDLFESAVGLALLIVWPLWFQRMRNNADAFAPVRLRFAPGMAAGAWFIPGVNLFMPKQLTNDIWTATAGRARGAGRWLMHTWWWCWIGYVLAYANSFFSDWYGNETASEAMADIIDMQIAACAGVVSAVAAVFFVKRLTSMQQTRIAEARGIGTA</sequence>
<organism evidence="9 10">
    <name type="scientific">Streptomyces tauricus</name>
    <dbReference type="NCBI Taxonomy" id="68274"/>
    <lineage>
        <taxon>Bacteria</taxon>
        <taxon>Bacillati</taxon>
        <taxon>Actinomycetota</taxon>
        <taxon>Actinomycetes</taxon>
        <taxon>Kitasatosporales</taxon>
        <taxon>Streptomycetaceae</taxon>
        <taxon>Streptomyces</taxon>
        <taxon>Streptomyces aurantiacus group</taxon>
    </lineage>
</organism>
<keyword evidence="1" id="KW-0808">Transferase</keyword>
<keyword evidence="10" id="KW-1185">Reference proteome</keyword>
<keyword evidence="7" id="KW-1133">Transmembrane helix</keyword>
<dbReference type="PANTHER" id="PTHR43289">
    <property type="entry name" value="MITOGEN-ACTIVATED PROTEIN KINASE KINASE KINASE 20-RELATED"/>
    <property type="match status" value="1"/>
</dbReference>
<feature type="transmembrane region" description="Helical" evidence="7">
    <location>
        <begin position="406"/>
        <end position="424"/>
    </location>
</feature>
<evidence type="ECO:0000256" key="5">
    <source>
        <dbReference type="PROSITE-ProRule" id="PRU10141"/>
    </source>
</evidence>
<keyword evidence="7" id="KW-0472">Membrane</keyword>
<feature type="domain" description="Protein kinase" evidence="8">
    <location>
        <begin position="15"/>
        <end position="282"/>
    </location>
</feature>
<dbReference type="InterPro" id="IPR025565">
    <property type="entry name" value="DUF4328"/>
</dbReference>
<evidence type="ECO:0000256" key="6">
    <source>
        <dbReference type="SAM" id="MobiDB-lite"/>
    </source>
</evidence>
<accession>A0ABZ1JJ32</accession>
<evidence type="ECO:0000256" key="2">
    <source>
        <dbReference type="ARBA" id="ARBA00022741"/>
    </source>
</evidence>
<dbReference type="PROSITE" id="PS00108">
    <property type="entry name" value="PROTEIN_KINASE_ST"/>
    <property type="match status" value="1"/>
</dbReference>
<dbReference type="SMART" id="SM00220">
    <property type="entry name" value="S_TKc"/>
    <property type="match status" value="1"/>
</dbReference>
<dbReference type="Gene3D" id="1.10.510.10">
    <property type="entry name" value="Transferase(Phosphotransferase) domain 1"/>
    <property type="match status" value="1"/>
</dbReference>
<dbReference type="RefSeq" id="WP_189774814.1">
    <property type="nucleotide sequence ID" value="NZ_BMVY01000014.1"/>
</dbReference>
<dbReference type="InterPro" id="IPR017441">
    <property type="entry name" value="Protein_kinase_ATP_BS"/>
</dbReference>
<keyword evidence="4 5" id="KW-0067">ATP-binding</keyword>
<gene>
    <name evidence="9" type="ORF">OG288_19015</name>
</gene>
<dbReference type="Gene3D" id="3.30.200.20">
    <property type="entry name" value="Phosphorylase Kinase, domain 1"/>
    <property type="match status" value="1"/>
</dbReference>
<dbReference type="InterPro" id="IPR008271">
    <property type="entry name" value="Ser/Thr_kinase_AS"/>
</dbReference>
<evidence type="ECO:0000259" key="8">
    <source>
        <dbReference type="PROSITE" id="PS50011"/>
    </source>
</evidence>
<dbReference type="Pfam" id="PF00069">
    <property type="entry name" value="Pkinase"/>
    <property type="match status" value="1"/>
</dbReference>
<keyword evidence="2 5" id="KW-0547">Nucleotide-binding</keyword>
<evidence type="ECO:0000313" key="9">
    <source>
        <dbReference type="EMBL" id="WTP50212.1"/>
    </source>
</evidence>
<dbReference type="PROSITE" id="PS00107">
    <property type="entry name" value="PROTEIN_KINASE_ATP"/>
    <property type="match status" value="1"/>
</dbReference>
<feature type="binding site" evidence="5">
    <location>
        <position position="52"/>
    </location>
    <ligand>
        <name>ATP</name>
        <dbReference type="ChEBI" id="CHEBI:30616"/>
    </ligand>
</feature>
<feature type="region of interest" description="Disordered" evidence="6">
    <location>
        <begin position="301"/>
        <end position="399"/>
    </location>
</feature>
<feature type="transmembrane region" description="Helical" evidence="7">
    <location>
        <begin position="463"/>
        <end position="480"/>
    </location>
</feature>
<evidence type="ECO:0000256" key="3">
    <source>
        <dbReference type="ARBA" id="ARBA00022777"/>
    </source>
</evidence>
<dbReference type="PANTHER" id="PTHR43289:SF34">
    <property type="entry name" value="SERINE_THREONINE-PROTEIN KINASE YBDM-RELATED"/>
    <property type="match status" value="1"/>
</dbReference>
<dbReference type="EMBL" id="CP108133">
    <property type="protein sequence ID" value="WTP50212.1"/>
    <property type="molecule type" value="Genomic_DNA"/>
</dbReference>
<keyword evidence="7" id="KW-0812">Transmembrane</keyword>
<keyword evidence="3" id="KW-0418">Kinase</keyword>
<evidence type="ECO:0000313" key="10">
    <source>
        <dbReference type="Proteomes" id="UP001432166"/>
    </source>
</evidence>
<reference evidence="9" key="1">
    <citation type="submission" date="2022-10" db="EMBL/GenBank/DDBJ databases">
        <title>The complete genomes of actinobacterial strains from the NBC collection.</title>
        <authorList>
            <person name="Joergensen T.S."/>
            <person name="Alvarez Arevalo M."/>
            <person name="Sterndorff E.B."/>
            <person name="Faurdal D."/>
            <person name="Vuksanovic O."/>
            <person name="Mourched A.-S."/>
            <person name="Charusanti P."/>
            <person name="Shaw S."/>
            <person name="Blin K."/>
            <person name="Weber T."/>
        </authorList>
    </citation>
    <scope>NUCLEOTIDE SEQUENCE</scope>
    <source>
        <strain evidence="9">NBC_00189</strain>
    </source>
</reference>
<feature type="transmembrane region" description="Helical" evidence="7">
    <location>
        <begin position="574"/>
        <end position="595"/>
    </location>
</feature>
<dbReference type="Pfam" id="PF14219">
    <property type="entry name" value="DUF4328"/>
    <property type="match status" value="1"/>
</dbReference>
<dbReference type="Proteomes" id="UP001432166">
    <property type="component" value="Chromosome"/>
</dbReference>